<organism evidence="2 3">
    <name type="scientific">Actinomadura gamaensis</name>
    <dbReference type="NCBI Taxonomy" id="1763541"/>
    <lineage>
        <taxon>Bacteria</taxon>
        <taxon>Bacillati</taxon>
        <taxon>Actinomycetota</taxon>
        <taxon>Actinomycetes</taxon>
        <taxon>Streptosporangiales</taxon>
        <taxon>Thermomonosporaceae</taxon>
        <taxon>Actinomadura</taxon>
    </lineage>
</organism>
<dbReference type="PANTHER" id="PTHR12110">
    <property type="entry name" value="HYDROXYPYRUVATE ISOMERASE"/>
    <property type="match status" value="1"/>
</dbReference>
<gene>
    <name evidence="2" type="ORF">ACFPCY_08720</name>
</gene>
<reference evidence="3" key="1">
    <citation type="journal article" date="2019" name="Int. J. Syst. Evol. Microbiol.">
        <title>The Global Catalogue of Microorganisms (GCM) 10K type strain sequencing project: providing services to taxonomists for standard genome sequencing and annotation.</title>
        <authorList>
            <consortium name="The Broad Institute Genomics Platform"/>
            <consortium name="The Broad Institute Genome Sequencing Center for Infectious Disease"/>
            <person name="Wu L."/>
            <person name="Ma J."/>
        </authorList>
    </citation>
    <scope>NUCLEOTIDE SEQUENCE [LARGE SCALE GENOMIC DNA]</scope>
    <source>
        <strain evidence="3">KLKA75</strain>
    </source>
</reference>
<dbReference type="InterPro" id="IPR050312">
    <property type="entry name" value="IolE/XylAMocC-like"/>
</dbReference>
<dbReference type="EMBL" id="JBHSIT010000002">
    <property type="protein sequence ID" value="MFC4907401.1"/>
    <property type="molecule type" value="Genomic_DNA"/>
</dbReference>
<dbReference type="Gene3D" id="3.20.20.150">
    <property type="entry name" value="Divalent-metal-dependent TIM barrel enzymes"/>
    <property type="match status" value="1"/>
</dbReference>
<proteinExistence type="predicted"/>
<accession>A0ABV9TVF9</accession>
<keyword evidence="3" id="KW-1185">Reference proteome</keyword>
<dbReference type="SUPFAM" id="SSF51658">
    <property type="entry name" value="Xylose isomerase-like"/>
    <property type="match status" value="1"/>
</dbReference>
<dbReference type="RefSeq" id="WP_378253136.1">
    <property type="nucleotide sequence ID" value="NZ_JBHSIT010000002.1"/>
</dbReference>
<dbReference type="Proteomes" id="UP001595872">
    <property type="component" value="Unassembled WGS sequence"/>
</dbReference>
<evidence type="ECO:0000259" key="1">
    <source>
        <dbReference type="Pfam" id="PF01261"/>
    </source>
</evidence>
<evidence type="ECO:0000313" key="3">
    <source>
        <dbReference type="Proteomes" id="UP001595872"/>
    </source>
</evidence>
<evidence type="ECO:0000313" key="2">
    <source>
        <dbReference type="EMBL" id="MFC4907401.1"/>
    </source>
</evidence>
<sequence>MSRPSMLPFPYGINEYTTLPWSFEEDVEHYAGAGIAVIEVCQDKLDPAGAAAQVEKVARAGLTISSVQPSVRAMVPSEGQPHPRGREERLASFNSCVEQVAPHAPGAVFVTNTGPAPDGDMAEALRQTVIDHRELSAMAAAHNVRIGLEPLNPIRLNQETAIWTLRQALHLVDQIDRDNVGICLDTWNLWQDGDLLDDIASAGDRIFLLQVSDWRTPRSGADRRSVGTGQIPTGTLLHAVYDAGYRGPCILEIFSENVPDSLYDTDLDELLRDNRTALEHAWSTG</sequence>
<dbReference type="GO" id="GO:0016853">
    <property type="term" value="F:isomerase activity"/>
    <property type="evidence" value="ECO:0007669"/>
    <property type="project" value="UniProtKB-KW"/>
</dbReference>
<feature type="domain" description="Xylose isomerase-like TIM barrel" evidence="1">
    <location>
        <begin position="31"/>
        <end position="268"/>
    </location>
</feature>
<dbReference type="Pfam" id="PF01261">
    <property type="entry name" value="AP_endonuc_2"/>
    <property type="match status" value="1"/>
</dbReference>
<protein>
    <submittedName>
        <fullName evidence="2">Sugar phosphate isomerase/epimerase family protein</fullName>
    </submittedName>
</protein>
<dbReference type="InterPro" id="IPR036237">
    <property type="entry name" value="Xyl_isomerase-like_sf"/>
</dbReference>
<name>A0ABV9TVF9_9ACTN</name>
<dbReference type="InterPro" id="IPR013022">
    <property type="entry name" value="Xyl_isomerase-like_TIM-brl"/>
</dbReference>
<comment type="caution">
    <text evidence="2">The sequence shown here is derived from an EMBL/GenBank/DDBJ whole genome shotgun (WGS) entry which is preliminary data.</text>
</comment>
<keyword evidence="2" id="KW-0413">Isomerase</keyword>
<dbReference type="PANTHER" id="PTHR12110:SF52">
    <property type="entry name" value="XYLOSE ISOMERASE"/>
    <property type="match status" value="1"/>
</dbReference>